<keyword evidence="5 8" id="KW-0067">ATP-binding</keyword>
<evidence type="ECO:0000256" key="5">
    <source>
        <dbReference type="ARBA" id="ARBA00022840"/>
    </source>
</evidence>
<organism evidence="10 11">
    <name type="scientific">Reticulibacter mediterranei</name>
    <dbReference type="NCBI Taxonomy" id="2778369"/>
    <lineage>
        <taxon>Bacteria</taxon>
        <taxon>Bacillati</taxon>
        <taxon>Chloroflexota</taxon>
        <taxon>Ktedonobacteria</taxon>
        <taxon>Ktedonobacterales</taxon>
        <taxon>Reticulibacteraceae</taxon>
        <taxon>Reticulibacter</taxon>
    </lineage>
</organism>
<evidence type="ECO:0000256" key="2">
    <source>
        <dbReference type="ARBA" id="ARBA00022448"/>
    </source>
</evidence>
<evidence type="ECO:0000256" key="3">
    <source>
        <dbReference type="ARBA" id="ARBA00022475"/>
    </source>
</evidence>
<evidence type="ECO:0000259" key="9">
    <source>
        <dbReference type="PROSITE" id="PS50893"/>
    </source>
</evidence>
<dbReference type="Pfam" id="PF00005">
    <property type="entry name" value="ABC_tran"/>
    <property type="match status" value="1"/>
</dbReference>
<dbReference type="SMART" id="SM00382">
    <property type="entry name" value="AAA"/>
    <property type="match status" value="1"/>
</dbReference>
<dbReference type="CDD" id="cd03225">
    <property type="entry name" value="ABC_cobalt_CbiO_domain1"/>
    <property type="match status" value="1"/>
</dbReference>
<dbReference type="RefSeq" id="WP_220206744.1">
    <property type="nucleotide sequence ID" value="NZ_BNJK01000001.1"/>
</dbReference>
<keyword evidence="4 8" id="KW-0547">Nucleotide-binding</keyword>
<dbReference type="GO" id="GO:0005524">
    <property type="term" value="F:ATP binding"/>
    <property type="evidence" value="ECO:0007669"/>
    <property type="project" value="UniProtKB-UniRule"/>
</dbReference>
<dbReference type="InterPro" id="IPR017871">
    <property type="entry name" value="ABC_transporter-like_CS"/>
</dbReference>
<dbReference type="Gene3D" id="3.40.50.300">
    <property type="entry name" value="P-loop containing nucleotide triphosphate hydrolases"/>
    <property type="match status" value="1"/>
</dbReference>
<evidence type="ECO:0000256" key="1">
    <source>
        <dbReference type="ARBA" id="ARBA00004202"/>
    </source>
</evidence>
<evidence type="ECO:0000256" key="6">
    <source>
        <dbReference type="ARBA" id="ARBA00022967"/>
    </source>
</evidence>
<keyword evidence="3 8" id="KW-1003">Cell membrane</keyword>
<comment type="subunit">
    <text evidence="8">Forms a stable energy-coupling factor (ECF) transporter complex composed of 2 membrane-embedded substrate-binding proteins (S component), 2 ATP-binding proteins (A component) and 2 transmembrane proteins (T component).</text>
</comment>
<evidence type="ECO:0000256" key="7">
    <source>
        <dbReference type="ARBA" id="ARBA00023136"/>
    </source>
</evidence>
<dbReference type="InterPro" id="IPR030946">
    <property type="entry name" value="EcfA2"/>
</dbReference>
<evidence type="ECO:0000313" key="11">
    <source>
        <dbReference type="Proteomes" id="UP000597444"/>
    </source>
</evidence>
<dbReference type="Proteomes" id="UP000597444">
    <property type="component" value="Unassembled WGS sequence"/>
</dbReference>
<keyword evidence="7 8" id="KW-0472">Membrane</keyword>
<sequence>MTDPIILAYRLSHVYQNGSLRRAALEDINLEIPRGSCVALIGVTGSGKTTLIQHFNGLLRPTSGTVVVDGIDVGVAKADLQALRQRVGMLFQFPETQLFERTVYADVAFGPQRMKLSRREVRKRVITALEQVGLPHHEYAWRSPLDLSGGQKRRVALAGVLAMSPSILILDEPTVGLDAEARAEFYAYLRHIQQTQGTTIVLVTHDMTEVAMLAELLFVLYDGHLVMQGTPRSVFAQVEQLREWGLAAPPLSQLLQLLRKRGLTIPLTTFTLDEAFAALRTGEY</sequence>
<dbReference type="InterPro" id="IPR027417">
    <property type="entry name" value="P-loop_NTPase"/>
</dbReference>
<dbReference type="SUPFAM" id="SSF52540">
    <property type="entry name" value="P-loop containing nucleoside triphosphate hydrolases"/>
    <property type="match status" value="1"/>
</dbReference>
<accession>A0A8J3N581</accession>
<dbReference type="InterPro" id="IPR015856">
    <property type="entry name" value="ABC_transpr_CbiO/EcfA_su"/>
</dbReference>
<reference evidence="10" key="1">
    <citation type="submission" date="2020-10" db="EMBL/GenBank/DDBJ databases">
        <title>Taxonomic study of unclassified bacteria belonging to the class Ktedonobacteria.</title>
        <authorList>
            <person name="Yabe S."/>
            <person name="Wang C.M."/>
            <person name="Zheng Y."/>
            <person name="Sakai Y."/>
            <person name="Cavaletti L."/>
            <person name="Monciardini P."/>
            <person name="Donadio S."/>
        </authorList>
    </citation>
    <scope>NUCLEOTIDE SEQUENCE</scope>
    <source>
        <strain evidence="10">ID150040</strain>
    </source>
</reference>
<dbReference type="PROSITE" id="PS00211">
    <property type="entry name" value="ABC_TRANSPORTER_1"/>
    <property type="match status" value="1"/>
</dbReference>
<dbReference type="InterPro" id="IPR003439">
    <property type="entry name" value="ABC_transporter-like_ATP-bd"/>
</dbReference>
<dbReference type="EMBL" id="BNJK01000001">
    <property type="protein sequence ID" value="GHO96100.1"/>
    <property type="molecule type" value="Genomic_DNA"/>
</dbReference>
<keyword evidence="11" id="KW-1185">Reference proteome</keyword>
<dbReference type="FunFam" id="3.40.50.300:FF:000224">
    <property type="entry name" value="Energy-coupling factor transporter ATP-binding protein EcfA"/>
    <property type="match status" value="1"/>
</dbReference>
<evidence type="ECO:0000256" key="4">
    <source>
        <dbReference type="ARBA" id="ARBA00022741"/>
    </source>
</evidence>
<comment type="subcellular location">
    <subcellularLocation>
        <location evidence="1 8">Cell membrane</location>
        <topology evidence="1 8">Peripheral membrane protein</topology>
    </subcellularLocation>
</comment>
<dbReference type="PROSITE" id="PS50893">
    <property type="entry name" value="ABC_TRANSPORTER_2"/>
    <property type="match status" value="1"/>
</dbReference>
<dbReference type="GO" id="GO:0043190">
    <property type="term" value="C:ATP-binding cassette (ABC) transporter complex"/>
    <property type="evidence" value="ECO:0007669"/>
    <property type="project" value="TreeGrafter"/>
</dbReference>
<comment type="similarity">
    <text evidence="8">Belongs to the ABC transporter superfamily. Energy-coupling factor EcfA family.</text>
</comment>
<evidence type="ECO:0000313" key="10">
    <source>
        <dbReference type="EMBL" id="GHO96100.1"/>
    </source>
</evidence>
<dbReference type="PANTHER" id="PTHR43553">
    <property type="entry name" value="HEAVY METAL TRANSPORTER"/>
    <property type="match status" value="1"/>
</dbReference>
<dbReference type="NCBIfam" id="TIGR04521">
    <property type="entry name" value="ECF_ATPase_2"/>
    <property type="match status" value="1"/>
</dbReference>
<dbReference type="InterPro" id="IPR050095">
    <property type="entry name" value="ECF_ABC_transporter_ATP-bd"/>
</dbReference>
<gene>
    <name evidence="10" type="primary">ecfA</name>
    <name evidence="10" type="ORF">KSF_061480</name>
</gene>
<dbReference type="EC" id="7.-.-.-" evidence="8"/>
<feature type="domain" description="ABC transporter" evidence="9">
    <location>
        <begin position="9"/>
        <end position="247"/>
    </location>
</feature>
<comment type="function">
    <text evidence="8">ATP-binding (A) component of a common energy-coupling factor (ECF) ABC-transporter complex.</text>
</comment>
<dbReference type="InterPro" id="IPR003593">
    <property type="entry name" value="AAA+_ATPase"/>
</dbReference>
<dbReference type="PANTHER" id="PTHR43553:SF27">
    <property type="entry name" value="ENERGY-COUPLING FACTOR TRANSPORTER ATP-BINDING PROTEIN ECFA2"/>
    <property type="match status" value="1"/>
</dbReference>
<dbReference type="GO" id="GO:0016887">
    <property type="term" value="F:ATP hydrolysis activity"/>
    <property type="evidence" value="ECO:0007669"/>
    <property type="project" value="InterPro"/>
</dbReference>
<keyword evidence="6" id="KW-1278">Translocase</keyword>
<comment type="caution">
    <text evidence="10">The sequence shown here is derived from an EMBL/GenBank/DDBJ whole genome shotgun (WGS) entry which is preliminary data.</text>
</comment>
<name>A0A8J3N581_9CHLR</name>
<dbReference type="AlphaFoldDB" id="A0A8J3N581"/>
<keyword evidence="2 8" id="KW-0813">Transport</keyword>
<protein>
    <recommendedName>
        <fullName evidence="8">Energy-coupling factor transporter ATP-binding protein EcfA2</fullName>
        <ecNumber evidence="8">7.-.-.-</ecNumber>
    </recommendedName>
</protein>
<proteinExistence type="inferred from homology"/>
<dbReference type="GO" id="GO:0042626">
    <property type="term" value="F:ATPase-coupled transmembrane transporter activity"/>
    <property type="evidence" value="ECO:0007669"/>
    <property type="project" value="TreeGrafter"/>
</dbReference>
<evidence type="ECO:0000256" key="8">
    <source>
        <dbReference type="RuleBase" id="RU365104"/>
    </source>
</evidence>